<dbReference type="InterPro" id="IPR050259">
    <property type="entry name" value="SDR"/>
</dbReference>
<comment type="similarity">
    <text evidence="1">Belongs to the short-chain dehydrogenases/reductases (SDR) family.</text>
</comment>
<keyword evidence="6" id="KW-1185">Reference proteome</keyword>
<evidence type="ECO:0000313" key="5">
    <source>
        <dbReference type="EMBL" id="SNT01421.1"/>
    </source>
</evidence>
<dbReference type="GO" id="GO:0008202">
    <property type="term" value="P:steroid metabolic process"/>
    <property type="evidence" value="ECO:0007669"/>
    <property type="project" value="UniProtKB-KW"/>
</dbReference>
<dbReference type="GO" id="GO:0032787">
    <property type="term" value="P:monocarboxylic acid metabolic process"/>
    <property type="evidence" value="ECO:0007669"/>
    <property type="project" value="UniProtKB-ARBA"/>
</dbReference>
<dbReference type="SUPFAM" id="SSF51735">
    <property type="entry name" value="NAD(P)-binding Rossmann-fold domains"/>
    <property type="match status" value="1"/>
</dbReference>
<dbReference type="AlphaFoldDB" id="A0A239J6A2"/>
<protein>
    <submittedName>
        <fullName evidence="5">3-oxoacyl-[acyl-carrier-protein] reductase /acetoacetyl-CoA reductase</fullName>
    </submittedName>
</protein>
<evidence type="ECO:0000259" key="4">
    <source>
        <dbReference type="SMART" id="SM00822"/>
    </source>
</evidence>
<evidence type="ECO:0000256" key="1">
    <source>
        <dbReference type="ARBA" id="ARBA00006484"/>
    </source>
</evidence>
<dbReference type="NCBIfam" id="NF009466">
    <property type="entry name" value="PRK12826.1-2"/>
    <property type="match status" value="1"/>
</dbReference>
<dbReference type="Pfam" id="PF13561">
    <property type="entry name" value="adh_short_C2"/>
    <property type="match status" value="1"/>
</dbReference>
<dbReference type="InterPro" id="IPR020904">
    <property type="entry name" value="Sc_DH/Rdtase_CS"/>
</dbReference>
<dbReference type="EMBL" id="FZOJ01000033">
    <property type="protein sequence ID" value="SNT01421.1"/>
    <property type="molecule type" value="Genomic_DNA"/>
</dbReference>
<dbReference type="RefSeq" id="WP_089284878.1">
    <property type="nucleotide sequence ID" value="NZ_FZOJ01000033.1"/>
</dbReference>
<organism evidence="5 6">
    <name type="scientific">Anaerovirgula multivorans</name>
    <dbReference type="NCBI Taxonomy" id="312168"/>
    <lineage>
        <taxon>Bacteria</taxon>
        <taxon>Bacillati</taxon>
        <taxon>Bacillota</taxon>
        <taxon>Clostridia</taxon>
        <taxon>Peptostreptococcales</taxon>
        <taxon>Natronincolaceae</taxon>
        <taxon>Anaerovirgula</taxon>
    </lineage>
</organism>
<dbReference type="PROSITE" id="PS00061">
    <property type="entry name" value="ADH_SHORT"/>
    <property type="match status" value="1"/>
</dbReference>
<name>A0A239J6A2_9FIRM</name>
<dbReference type="PANTHER" id="PTHR42879:SF2">
    <property type="entry name" value="3-OXOACYL-[ACYL-CARRIER-PROTEIN] REDUCTASE FABG"/>
    <property type="match status" value="1"/>
</dbReference>
<dbReference type="Gene3D" id="3.40.50.720">
    <property type="entry name" value="NAD(P)-binding Rossmann-like Domain"/>
    <property type="match status" value="1"/>
</dbReference>
<keyword evidence="2" id="KW-0560">Oxidoreductase</keyword>
<keyword evidence="3" id="KW-0753">Steroid metabolism</keyword>
<evidence type="ECO:0000313" key="6">
    <source>
        <dbReference type="Proteomes" id="UP000198304"/>
    </source>
</evidence>
<gene>
    <name evidence="5" type="ORF">SAMN05446037_103343</name>
</gene>
<dbReference type="PRINTS" id="PR00080">
    <property type="entry name" value="SDRFAMILY"/>
</dbReference>
<dbReference type="OrthoDB" id="9803333at2"/>
<reference evidence="5 6" key="1">
    <citation type="submission" date="2017-06" db="EMBL/GenBank/DDBJ databases">
        <authorList>
            <person name="Kim H.J."/>
            <person name="Triplett B.A."/>
        </authorList>
    </citation>
    <scope>NUCLEOTIDE SEQUENCE [LARGE SCALE GENOMIC DNA]</scope>
    <source>
        <strain evidence="5 6">SCA</strain>
    </source>
</reference>
<proteinExistence type="inferred from homology"/>
<dbReference type="PANTHER" id="PTHR42879">
    <property type="entry name" value="3-OXOACYL-(ACYL-CARRIER-PROTEIN) REDUCTASE"/>
    <property type="match status" value="1"/>
</dbReference>
<dbReference type="Proteomes" id="UP000198304">
    <property type="component" value="Unassembled WGS sequence"/>
</dbReference>
<dbReference type="InterPro" id="IPR002347">
    <property type="entry name" value="SDR_fam"/>
</dbReference>
<feature type="domain" description="Ketoreductase" evidence="4">
    <location>
        <begin position="6"/>
        <end position="186"/>
    </location>
</feature>
<dbReference type="GO" id="GO:0016491">
    <property type="term" value="F:oxidoreductase activity"/>
    <property type="evidence" value="ECO:0007669"/>
    <property type="project" value="UniProtKB-KW"/>
</dbReference>
<evidence type="ECO:0000256" key="3">
    <source>
        <dbReference type="ARBA" id="ARBA00023221"/>
    </source>
</evidence>
<dbReference type="InterPro" id="IPR057326">
    <property type="entry name" value="KR_dom"/>
</dbReference>
<dbReference type="PRINTS" id="PR00081">
    <property type="entry name" value="GDHRDH"/>
</dbReference>
<sequence length="250" mass="27408">MKLRNKVAIVTGGNRGIGAGIVEELVQEGAKLAIFYKSNHTAAEKIRKKLDRLNAEYRFYLVDITDYSQVETNIQRVIEHYGQIDILVNNAGTIRDNLFPKMTLDDWEIVMKTNLMGVFNCTRCTLPYMLAQGSGRIINISSILAFFGNVGQTNYCAAKAGIIGLTRAVATEVADRGICVNAVAPGATATEMFEQVPEKIAEHFLKCIPMGRIGEVKDVVNLVLFLASKDADYINGQIIAVDGGLTLRGF</sequence>
<keyword evidence="3" id="KW-0443">Lipid metabolism</keyword>
<evidence type="ECO:0000256" key="2">
    <source>
        <dbReference type="ARBA" id="ARBA00023002"/>
    </source>
</evidence>
<dbReference type="SMART" id="SM00822">
    <property type="entry name" value="PKS_KR"/>
    <property type="match status" value="1"/>
</dbReference>
<dbReference type="InterPro" id="IPR036291">
    <property type="entry name" value="NAD(P)-bd_dom_sf"/>
</dbReference>
<dbReference type="FunFam" id="3.40.50.720:FF:000173">
    <property type="entry name" value="3-oxoacyl-[acyl-carrier protein] reductase"/>
    <property type="match status" value="1"/>
</dbReference>
<accession>A0A239J6A2</accession>